<dbReference type="PANTHER" id="PTHR11081:SF75">
    <property type="entry name" value="ENDONUCLEASE, PUTATIVE (AFU_ORTHOLOGUE AFUA_3G13260)-RELATED"/>
    <property type="match status" value="1"/>
</dbReference>
<dbReference type="CDD" id="cd09870">
    <property type="entry name" value="PIN_YEN1"/>
    <property type="match status" value="1"/>
</dbReference>
<dbReference type="EMBL" id="KN817528">
    <property type="protein sequence ID" value="KJA26219.1"/>
    <property type="molecule type" value="Genomic_DNA"/>
</dbReference>
<name>A0A0D2P5P4_HYPSF</name>
<dbReference type="GO" id="GO:0006281">
    <property type="term" value="P:DNA repair"/>
    <property type="evidence" value="ECO:0007669"/>
    <property type="project" value="UniProtKB-ARBA"/>
</dbReference>
<sequence length="371" mass="41397">MGVRNLWNVLSPASQTRTLAQFSVSEGFELTRRGEGYLIIGIDASIWMNQAHLAVKNSPGKGTRAGENPAVRNLFYRLGRLLKLPIFPLFVFDGDKRPRNKRGIAVKTTKRHWLTLPFQKFIDAFGFSWYTAPGEAEAELAQLNQKEEIDAIISEDSDCFVYGARCVIRMNNVRDDGDQIRIFDSKSIQAASDVSFDRGALFLMAILCGGDYHKGLRGCGRTTACEIARTPLANALFTTATDLPSEQALNAFLSDWRKSLRTLLEQDPDNELTHKCPKLAQNVTSKFPPVDVILLYSQPITSWSDGYSLPDKSGWHLRQPCLSEIGVLCEKYFSWGSSGEFAARTEKALWPGVAIRYLLSHVSALLSVICH</sequence>
<dbReference type="SMART" id="SM00485">
    <property type="entry name" value="XPGN"/>
    <property type="match status" value="1"/>
</dbReference>
<dbReference type="InterPro" id="IPR006086">
    <property type="entry name" value="XPG-I_dom"/>
</dbReference>
<dbReference type="Proteomes" id="UP000054270">
    <property type="component" value="Unassembled WGS sequence"/>
</dbReference>
<protein>
    <recommendedName>
        <fullName evidence="7">XPG-I domain-containing protein</fullName>
    </recommendedName>
</protein>
<evidence type="ECO:0008006" key="7">
    <source>
        <dbReference type="Google" id="ProtNLM"/>
    </source>
</evidence>
<accession>A0A0D2P5P4</accession>
<organism evidence="5 6">
    <name type="scientific">Hypholoma sublateritium (strain FD-334 SS-4)</name>
    <dbReference type="NCBI Taxonomy" id="945553"/>
    <lineage>
        <taxon>Eukaryota</taxon>
        <taxon>Fungi</taxon>
        <taxon>Dikarya</taxon>
        <taxon>Basidiomycota</taxon>
        <taxon>Agaricomycotina</taxon>
        <taxon>Agaricomycetes</taxon>
        <taxon>Agaricomycetidae</taxon>
        <taxon>Agaricales</taxon>
        <taxon>Agaricineae</taxon>
        <taxon>Strophariaceae</taxon>
        <taxon>Hypholoma</taxon>
    </lineage>
</organism>
<evidence type="ECO:0000259" key="3">
    <source>
        <dbReference type="SMART" id="SM00484"/>
    </source>
</evidence>
<keyword evidence="1" id="KW-0540">Nuclease</keyword>
<feature type="domain" description="XPG N-terminal" evidence="4">
    <location>
        <begin position="1"/>
        <end position="115"/>
    </location>
</feature>
<evidence type="ECO:0000256" key="1">
    <source>
        <dbReference type="ARBA" id="ARBA00022722"/>
    </source>
</evidence>
<dbReference type="SUPFAM" id="SSF88723">
    <property type="entry name" value="PIN domain-like"/>
    <property type="match status" value="1"/>
</dbReference>
<dbReference type="InterPro" id="IPR006085">
    <property type="entry name" value="XPG_DNA_repair_N"/>
</dbReference>
<dbReference type="OrthoDB" id="2148513at2759"/>
<dbReference type="AlphaFoldDB" id="A0A0D2P5P4"/>
<evidence type="ECO:0000313" key="5">
    <source>
        <dbReference type="EMBL" id="KJA26219.1"/>
    </source>
</evidence>
<dbReference type="STRING" id="945553.A0A0D2P5P4"/>
<dbReference type="OMA" id="QARIGID"/>
<reference evidence="6" key="1">
    <citation type="submission" date="2014-04" db="EMBL/GenBank/DDBJ databases">
        <title>Evolutionary Origins and Diversification of the Mycorrhizal Mutualists.</title>
        <authorList>
            <consortium name="DOE Joint Genome Institute"/>
            <consortium name="Mycorrhizal Genomics Consortium"/>
            <person name="Kohler A."/>
            <person name="Kuo A."/>
            <person name="Nagy L.G."/>
            <person name="Floudas D."/>
            <person name="Copeland A."/>
            <person name="Barry K.W."/>
            <person name="Cichocki N."/>
            <person name="Veneault-Fourrey C."/>
            <person name="LaButti K."/>
            <person name="Lindquist E.A."/>
            <person name="Lipzen A."/>
            <person name="Lundell T."/>
            <person name="Morin E."/>
            <person name="Murat C."/>
            <person name="Riley R."/>
            <person name="Ohm R."/>
            <person name="Sun H."/>
            <person name="Tunlid A."/>
            <person name="Henrissat B."/>
            <person name="Grigoriev I.V."/>
            <person name="Hibbett D.S."/>
            <person name="Martin F."/>
        </authorList>
    </citation>
    <scope>NUCLEOTIDE SEQUENCE [LARGE SCALE GENOMIC DNA]</scope>
    <source>
        <strain evidence="6">FD-334 SS-4</strain>
    </source>
</reference>
<keyword evidence="6" id="KW-1185">Reference proteome</keyword>
<dbReference type="GO" id="GO:0017108">
    <property type="term" value="F:5'-flap endonuclease activity"/>
    <property type="evidence" value="ECO:0007669"/>
    <property type="project" value="TreeGrafter"/>
</dbReference>
<evidence type="ECO:0000259" key="4">
    <source>
        <dbReference type="SMART" id="SM00485"/>
    </source>
</evidence>
<dbReference type="InterPro" id="IPR006084">
    <property type="entry name" value="XPG/Rad2"/>
</dbReference>
<dbReference type="InterPro" id="IPR036279">
    <property type="entry name" value="5-3_exonuclease_C_sf"/>
</dbReference>
<dbReference type="Gene3D" id="3.40.50.1010">
    <property type="entry name" value="5'-nuclease"/>
    <property type="match status" value="2"/>
</dbReference>
<dbReference type="InterPro" id="IPR029060">
    <property type="entry name" value="PIN-like_dom_sf"/>
</dbReference>
<dbReference type="Pfam" id="PF00867">
    <property type="entry name" value="XPG_I"/>
    <property type="match status" value="1"/>
</dbReference>
<dbReference type="PRINTS" id="PR00853">
    <property type="entry name" value="XPGRADSUPER"/>
</dbReference>
<dbReference type="SUPFAM" id="SSF47807">
    <property type="entry name" value="5' to 3' exonuclease, C-terminal subdomain"/>
    <property type="match status" value="1"/>
</dbReference>
<dbReference type="Gene3D" id="1.10.150.20">
    <property type="entry name" value="5' to 3' exonuclease, C-terminal subdomain"/>
    <property type="match status" value="1"/>
</dbReference>
<evidence type="ECO:0000256" key="2">
    <source>
        <dbReference type="ARBA" id="ARBA00022801"/>
    </source>
</evidence>
<dbReference type="Pfam" id="PF00752">
    <property type="entry name" value="XPG_N"/>
    <property type="match status" value="1"/>
</dbReference>
<proteinExistence type="predicted"/>
<gene>
    <name evidence="5" type="ORF">HYPSUDRAFT_1065270</name>
</gene>
<dbReference type="PANTHER" id="PTHR11081">
    <property type="entry name" value="FLAP ENDONUCLEASE FAMILY MEMBER"/>
    <property type="match status" value="1"/>
</dbReference>
<evidence type="ECO:0000313" key="6">
    <source>
        <dbReference type="Proteomes" id="UP000054270"/>
    </source>
</evidence>
<dbReference type="SMART" id="SM00484">
    <property type="entry name" value="XPGI"/>
    <property type="match status" value="1"/>
</dbReference>
<feature type="domain" description="XPG-I" evidence="3">
    <location>
        <begin position="123"/>
        <end position="196"/>
    </location>
</feature>
<keyword evidence="2" id="KW-0378">Hydrolase</keyword>